<evidence type="ECO:0000256" key="2">
    <source>
        <dbReference type="ARBA" id="ARBA00022525"/>
    </source>
</evidence>
<evidence type="ECO:0000313" key="6">
    <source>
        <dbReference type="Proteomes" id="UP001291309"/>
    </source>
</evidence>
<reference evidence="5 6" key="1">
    <citation type="submission" date="2023-12" db="EMBL/GenBank/DDBJ databases">
        <title>the genome sequence of Hyalangium sp. s54d21.</title>
        <authorList>
            <person name="Zhang X."/>
        </authorList>
    </citation>
    <scope>NUCLEOTIDE SEQUENCE [LARGE SCALE GENOMIC DNA]</scope>
    <source>
        <strain evidence="6">s54d21</strain>
    </source>
</reference>
<organism evidence="5 6">
    <name type="scientific">Hyalangium rubrum</name>
    <dbReference type="NCBI Taxonomy" id="3103134"/>
    <lineage>
        <taxon>Bacteria</taxon>
        <taxon>Pseudomonadati</taxon>
        <taxon>Myxococcota</taxon>
        <taxon>Myxococcia</taxon>
        <taxon>Myxococcales</taxon>
        <taxon>Cystobacterineae</taxon>
        <taxon>Archangiaceae</taxon>
        <taxon>Hyalangium</taxon>
    </lineage>
</organism>
<accession>A0ABU5GV57</accession>
<proteinExistence type="predicted"/>
<dbReference type="EMBL" id="JAXIVS010000001">
    <property type="protein sequence ID" value="MDY7225062.1"/>
    <property type="molecule type" value="Genomic_DNA"/>
</dbReference>
<gene>
    <name evidence="5" type="ORF">SYV04_01660</name>
</gene>
<dbReference type="InterPro" id="IPR055372">
    <property type="entry name" value="CBM96"/>
</dbReference>
<dbReference type="NCBIfam" id="NF033679">
    <property type="entry name" value="DNRLRE_dom"/>
    <property type="match status" value="1"/>
</dbReference>
<dbReference type="PANTHER" id="PTHR35580">
    <property type="entry name" value="CELL SURFACE GLYCOPROTEIN (S-LAYER PROTEIN)-LIKE PROTEIN"/>
    <property type="match status" value="1"/>
</dbReference>
<dbReference type="PANTHER" id="PTHR35580:SF1">
    <property type="entry name" value="PHYTASE-LIKE DOMAIN-CONTAINING PROTEIN"/>
    <property type="match status" value="1"/>
</dbReference>
<dbReference type="Pfam" id="PF24517">
    <property type="entry name" value="CBM96"/>
    <property type="match status" value="2"/>
</dbReference>
<comment type="caution">
    <text evidence="5">The sequence shown here is derived from an EMBL/GenBank/DDBJ whole genome shotgun (WGS) entry which is preliminary data.</text>
</comment>
<name>A0ABU5GV57_9BACT</name>
<keyword evidence="3" id="KW-0732">Signal</keyword>
<sequence length="818" mass="85807">MNRGRVLGRGLMGLVALAMLAHCGGGGEADEQALTGVVEEEAQGLATTLTFGASADARVEASAPTQNLGSSSTLLADLSPQGESYLRFSVSGVSGAVTRATLRLYASDGTTDGPRVFLTSGSWSESGLTWNNRPALPASPLSDVGEIASGTWVEYDVTSAVSGNGEFHFALVPASSNGATFYSRESSQTALRPQLVVTLGTAMPASCLPRQERYPRTYSPLADTFVSQSEPDRSFGLDPALRVDGEPRMEAYLRYFVLNEGLSIADARLVLHASDSTSNGPALYRTQSGWSESMTWNTRPLLSGAPIGNLGAISAGSQVTYDLRSVVTSEGAYSFGLIPESGDGVVFSSLQDFEYSRGPKLEFTLQTDPYCSYRGSGGGLTHFLKRYGGGGFERLDAMASDASGGFVAAGLFGSASFPESEGFALARYTAEGQPQWTRVVATDDVRVRALAITPEGNILAAGNYEGTPDLGTGPLPAVPDGWDYAPGLFIAKFSPAGATVWVRAFSPRLADGSYRPVYPEAIATDAQGSLVLVGSFEGRMDLGGGPLVANPDNPSPPIFSTEAGFLAKFSWQGQHLWSRAFSTDNESHIARLSTVSTDAQGQIFVGGMAAARSNLGDGPLGERAAFVAKYSAAGGLLWKRVFSGARAWRMNVRAVGTSAVAFSGDLRGSFTFGGVTYHSEDSHTPESPFLDFAGTLSATGADAWIRPLPQIDLFQLSVGPEGAVTLIGSALGTFDLGGSTLGSPQTIGSLPFVVRYSATGAHLWSRTLDQDFAGPLLPVPTPDGGLVLGGTHVQPIEMDGYTLTSAGDMDLLYLRLQP</sequence>
<keyword evidence="2" id="KW-0964">Secreted</keyword>
<keyword evidence="6" id="KW-1185">Reference proteome</keyword>
<feature type="domain" description="Carbohydrate-binding module family 96" evidence="4">
    <location>
        <begin position="48"/>
        <end position="198"/>
    </location>
</feature>
<dbReference type="Proteomes" id="UP001291309">
    <property type="component" value="Unassembled WGS sequence"/>
</dbReference>
<evidence type="ECO:0000313" key="5">
    <source>
        <dbReference type="EMBL" id="MDY7225062.1"/>
    </source>
</evidence>
<protein>
    <submittedName>
        <fullName evidence="5">DNRLRE domain-containing protein</fullName>
    </submittedName>
</protein>
<feature type="domain" description="Carbohydrate-binding module family 96" evidence="4">
    <location>
        <begin position="217"/>
        <end position="349"/>
    </location>
</feature>
<comment type="subcellular location">
    <subcellularLocation>
        <location evidence="1">Secreted</location>
    </subcellularLocation>
</comment>
<evidence type="ECO:0000256" key="3">
    <source>
        <dbReference type="ARBA" id="ARBA00022729"/>
    </source>
</evidence>
<evidence type="ECO:0000259" key="4">
    <source>
        <dbReference type="Pfam" id="PF24517"/>
    </source>
</evidence>
<dbReference type="InterPro" id="IPR052918">
    <property type="entry name" value="Motility_Chemotaxis_Reg"/>
</dbReference>
<evidence type="ECO:0000256" key="1">
    <source>
        <dbReference type="ARBA" id="ARBA00004613"/>
    </source>
</evidence>
<dbReference type="RefSeq" id="WP_321543783.1">
    <property type="nucleotide sequence ID" value="NZ_JAXIVS010000001.1"/>
</dbReference>
<dbReference type="SUPFAM" id="SSF101898">
    <property type="entry name" value="NHL repeat"/>
    <property type="match status" value="1"/>
</dbReference>